<accession>A0A7W7I118</accession>
<keyword evidence="4" id="KW-1185">Reference proteome</keyword>
<keyword evidence="1" id="KW-1133">Transmembrane helix</keyword>
<evidence type="ECO:0000313" key="4">
    <source>
        <dbReference type="Proteomes" id="UP000578112"/>
    </source>
</evidence>
<comment type="caution">
    <text evidence="3">The sequence shown here is derived from an EMBL/GenBank/DDBJ whole genome shotgun (WGS) entry which is preliminary data.</text>
</comment>
<dbReference type="AlphaFoldDB" id="A0A7W7I118"/>
<keyword evidence="1" id="KW-0812">Transmembrane</keyword>
<organism evidence="3 4">
    <name type="scientific">Actinoplanes digitatis</name>
    <dbReference type="NCBI Taxonomy" id="1868"/>
    <lineage>
        <taxon>Bacteria</taxon>
        <taxon>Bacillati</taxon>
        <taxon>Actinomycetota</taxon>
        <taxon>Actinomycetes</taxon>
        <taxon>Micromonosporales</taxon>
        <taxon>Micromonosporaceae</taxon>
        <taxon>Actinoplanes</taxon>
    </lineage>
</organism>
<dbReference type="RefSeq" id="WP_184995598.1">
    <property type="nucleotide sequence ID" value="NZ_BOMK01000027.1"/>
</dbReference>
<evidence type="ECO:0000256" key="1">
    <source>
        <dbReference type="SAM" id="Phobius"/>
    </source>
</evidence>
<dbReference type="EMBL" id="JACHNH010000001">
    <property type="protein sequence ID" value="MBB4764402.1"/>
    <property type="molecule type" value="Genomic_DNA"/>
</dbReference>
<sequence>METDTQFAFTAQLSKAQFAASVRLAARKVIWFLRIFGLLAAFFGAWAVSIGIYVSGTTLVVLGLALAVGMPALLVRVSVGRAQRLLDGPVGYRIDAEGVRSSTRHTDGIIRWPLLDRLEQRPDVLLVWMGRGQFIPIPVGEFTPETRTALVAFIEAHLAGRAPETATAEKSAVRPPTP</sequence>
<keyword evidence="1" id="KW-0472">Membrane</keyword>
<dbReference type="Proteomes" id="UP000578112">
    <property type="component" value="Unassembled WGS sequence"/>
</dbReference>
<feature type="transmembrane region" description="Helical" evidence="1">
    <location>
        <begin position="31"/>
        <end position="53"/>
    </location>
</feature>
<proteinExistence type="predicted"/>
<protein>
    <recommendedName>
        <fullName evidence="2">YcxB-like C-terminal domain-containing protein</fullName>
    </recommendedName>
</protein>
<evidence type="ECO:0000259" key="2">
    <source>
        <dbReference type="Pfam" id="PF14317"/>
    </source>
</evidence>
<name>A0A7W7I118_9ACTN</name>
<reference evidence="3 4" key="1">
    <citation type="submission" date="2020-08" db="EMBL/GenBank/DDBJ databases">
        <title>Sequencing the genomes of 1000 actinobacteria strains.</title>
        <authorList>
            <person name="Klenk H.-P."/>
        </authorList>
    </citation>
    <scope>NUCLEOTIDE SEQUENCE [LARGE SCALE GENOMIC DNA]</scope>
    <source>
        <strain evidence="3 4">DSM 43149</strain>
    </source>
</reference>
<dbReference type="InterPro" id="IPR025588">
    <property type="entry name" value="YcxB-like_C"/>
</dbReference>
<evidence type="ECO:0000313" key="3">
    <source>
        <dbReference type="EMBL" id="MBB4764402.1"/>
    </source>
</evidence>
<gene>
    <name evidence="3" type="ORF">BJ971_004958</name>
</gene>
<dbReference type="Pfam" id="PF14317">
    <property type="entry name" value="YcxB"/>
    <property type="match status" value="1"/>
</dbReference>
<feature type="domain" description="YcxB-like C-terminal" evidence="2">
    <location>
        <begin position="94"/>
        <end position="154"/>
    </location>
</feature>
<feature type="transmembrane region" description="Helical" evidence="1">
    <location>
        <begin position="59"/>
        <end position="79"/>
    </location>
</feature>